<evidence type="ECO:0000256" key="5">
    <source>
        <dbReference type="ARBA" id="ARBA00023141"/>
    </source>
</evidence>
<evidence type="ECO:0000256" key="3">
    <source>
        <dbReference type="ARBA" id="ARBA00022605"/>
    </source>
</evidence>
<dbReference type="Pfam" id="PF00290">
    <property type="entry name" value="Trp_syntA"/>
    <property type="match status" value="1"/>
</dbReference>
<dbReference type="InterPro" id="IPR002028">
    <property type="entry name" value="Trp_synthase_suA"/>
</dbReference>
<dbReference type="AlphaFoldDB" id="A0A382F8F5"/>
<keyword evidence="3" id="KW-0028">Amino-acid biosynthesis</keyword>
<dbReference type="SUPFAM" id="SSF51366">
    <property type="entry name" value="Ribulose-phoshate binding barrel"/>
    <property type="match status" value="1"/>
</dbReference>
<gene>
    <name evidence="8" type="ORF">METZ01_LOCUS211478</name>
</gene>
<dbReference type="GO" id="GO:0004834">
    <property type="term" value="F:tryptophan synthase activity"/>
    <property type="evidence" value="ECO:0007669"/>
    <property type="project" value="UniProtKB-EC"/>
</dbReference>
<keyword evidence="5" id="KW-0057">Aromatic amino acid biosynthesis</keyword>
<dbReference type="Gene3D" id="3.20.20.70">
    <property type="entry name" value="Aldolase class I"/>
    <property type="match status" value="1"/>
</dbReference>
<dbReference type="InterPro" id="IPR011060">
    <property type="entry name" value="RibuloseP-bd_barrel"/>
</dbReference>
<sequence length="54" mass="5525">VGFGISTPEQATAVGNVADGVVVGSALVQILNEDGIQEASNFLKALRVAIDLEQ</sequence>
<dbReference type="InterPro" id="IPR013785">
    <property type="entry name" value="Aldolase_TIM"/>
</dbReference>
<evidence type="ECO:0000313" key="8">
    <source>
        <dbReference type="EMBL" id="SVB58624.1"/>
    </source>
</evidence>
<evidence type="ECO:0000256" key="7">
    <source>
        <dbReference type="ARBA" id="ARBA00049047"/>
    </source>
</evidence>
<comment type="catalytic activity">
    <reaction evidence="7">
        <text>(1S,2R)-1-C-(indol-3-yl)glycerol 3-phosphate + L-serine = D-glyceraldehyde 3-phosphate + L-tryptophan + H2O</text>
        <dbReference type="Rhea" id="RHEA:10532"/>
        <dbReference type="ChEBI" id="CHEBI:15377"/>
        <dbReference type="ChEBI" id="CHEBI:33384"/>
        <dbReference type="ChEBI" id="CHEBI:57912"/>
        <dbReference type="ChEBI" id="CHEBI:58866"/>
        <dbReference type="ChEBI" id="CHEBI:59776"/>
        <dbReference type="EC" id="4.2.1.20"/>
    </reaction>
</comment>
<name>A0A382F8F5_9ZZZZ</name>
<feature type="non-terminal residue" evidence="8">
    <location>
        <position position="1"/>
    </location>
</feature>
<dbReference type="EC" id="4.2.1.20" evidence="2"/>
<evidence type="ECO:0000256" key="4">
    <source>
        <dbReference type="ARBA" id="ARBA00022822"/>
    </source>
</evidence>
<dbReference type="EMBL" id="UINC01048277">
    <property type="protein sequence ID" value="SVB58624.1"/>
    <property type="molecule type" value="Genomic_DNA"/>
</dbReference>
<reference evidence="8" key="1">
    <citation type="submission" date="2018-05" db="EMBL/GenBank/DDBJ databases">
        <authorList>
            <person name="Lanie J.A."/>
            <person name="Ng W.-L."/>
            <person name="Kazmierczak K.M."/>
            <person name="Andrzejewski T.M."/>
            <person name="Davidsen T.M."/>
            <person name="Wayne K.J."/>
            <person name="Tettelin H."/>
            <person name="Glass J.I."/>
            <person name="Rusch D."/>
            <person name="Podicherti R."/>
            <person name="Tsui H.-C.T."/>
            <person name="Winkler M.E."/>
        </authorList>
    </citation>
    <scope>NUCLEOTIDE SEQUENCE</scope>
</reference>
<organism evidence="8">
    <name type="scientific">marine metagenome</name>
    <dbReference type="NCBI Taxonomy" id="408172"/>
    <lineage>
        <taxon>unclassified sequences</taxon>
        <taxon>metagenomes</taxon>
        <taxon>ecological metagenomes</taxon>
    </lineage>
</organism>
<keyword evidence="4" id="KW-0822">Tryptophan biosynthesis</keyword>
<dbReference type="UniPathway" id="UPA00035">
    <property type="reaction ID" value="UER00044"/>
</dbReference>
<proteinExistence type="predicted"/>
<evidence type="ECO:0000256" key="2">
    <source>
        <dbReference type="ARBA" id="ARBA00012043"/>
    </source>
</evidence>
<keyword evidence="6" id="KW-0456">Lyase</keyword>
<evidence type="ECO:0000256" key="6">
    <source>
        <dbReference type="ARBA" id="ARBA00023239"/>
    </source>
</evidence>
<comment type="pathway">
    <text evidence="1">Amino-acid biosynthesis; L-tryptophan biosynthesis; L-tryptophan from chorismate: step 5/5.</text>
</comment>
<protein>
    <recommendedName>
        <fullName evidence="2">tryptophan synthase</fullName>
        <ecNumber evidence="2">4.2.1.20</ecNumber>
    </recommendedName>
</protein>
<evidence type="ECO:0000256" key="1">
    <source>
        <dbReference type="ARBA" id="ARBA00004733"/>
    </source>
</evidence>
<accession>A0A382F8F5</accession>